<dbReference type="GeneID" id="93702233"/>
<protein>
    <submittedName>
        <fullName evidence="1">Uncharacterized protein</fullName>
    </submittedName>
</protein>
<accession>A0A1I5XSX1</accession>
<dbReference type="GeneID" id="93709772"/>
<keyword evidence="2" id="KW-1185">Reference proteome</keyword>
<proteinExistence type="predicted"/>
<dbReference type="EMBL" id="FOXX01000002">
    <property type="protein sequence ID" value="SFQ35043.1"/>
    <property type="molecule type" value="Genomic_DNA"/>
</dbReference>
<sequence>MEERVKLIRIRELAYEILHCRLQDQTAYRQQDLQEVVELLARVVVDLTNTQLREDADPPTSLKATVSKTRMAYNTMMVKQRDVKVQ</sequence>
<dbReference type="Proteomes" id="UP000182762">
    <property type="component" value="Unassembled WGS sequence"/>
</dbReference>
<reference evidence="1 2" key="1">
    <citation type="submission" date="2016-10" db="EMBL/GenBank/DDBJ databases">
        <authorList>
            <person name="Varghese N."/>
            <person name="Submissions S."/>
        </authorList>
    </citation>
    <scope>NUCLEOTIDE SEQUENCE [LARGE SCALE GENOMIC DNA]</scope>
    <source>
        <strain evidence="1 2">DSM 13796</strain>
    </source>
</reference>
<organism evidence="1 2">
    <name type="scientific">Priestia endophytica DSM 13796</name>
    <dbReference type="NCBI Taxonomy" id="1121089"/>
    <lineage>
        <taxon>Bacteria</taxon>
        <taxon>Bacillati</taxon>
        <taxon>Bacillota</taxon>
        <taxon>Bacilli</taxon>
        <taxon>Bacillales</taxon>
        <taxon>Bacillaceae</taxon>
        <taxon>Priestia</taxon>
    </lineage>
</organism>
<gene>
    <name evidence="1" type="ORF">SAMN02745910_01037</name>
</gene>
<comment type="caution">
    <text evidence="1">The sequence shown here is derived from an EMBL/GenBank/DDBJ whole genome shotgun (WGS) entry which is preliminary data.</text>
</comment>
<evidence type="ECO:0000313" key="2">
    <source>
        <dbReference type="Proteomes" id="UP000182762"/>
    </source>
</evidence>
<name>A0A1I5XSX1_9BACI</name>
<evidence type="ECO:0000313" key="1">
    <source>
        <dbReference type="EMBL" id="SFQ35043.1"/>
    </source>
</evidence>
<dbReference type="RefSeq" id="WP_019392942.1">
    <property type="nucleotide sequence ID" value="NZ_FOXX01000002.1"/>
</dbReference>